<evidence type="ECO:0000313" key="7">
    <source>
        <dbReference type="Proteomes" id="UP000288490"/>
    </source>
</evidence>
<name>A0A429ZFI4_9ENTE</name>
<sequence>MHMEKKKDWWKESVVYQIYPKSFQDSDGDGIGDIKGITNRLEYLNELGINVIWICPIYKSPMDDGGYDISDYYQVDDMFGNNEDLDELINKAKMYDIEILMDLVVNHTSDEHEWFEKALADPKSKYRNYYVFKKGKDGGPPNNWRSYFGGSAWEKVDGEENMYYLHAFSKKQPDLNWENEELREEIYKMINYWLDKGLAGFRIDAILNIKKRFEYGFFEPDGEDDLVFIGKWILNQPGIEVWLNEMNEKTFLPHNSMTVAEADVPENRLKEYIGDNGYFSMVFDFSYTDIDVPETGEWYKQRNWTWEEMKENIYQSQYITQNNGWGALYLENHDQPRSINKYIPKEHINDYSKKMLATLFMMLRGTPFIYQGQELGMTNIAIKNIDIYDDIATKDQYKRAVLSGMSEEEALEHMNNRSRDNSRTPIQWDRSKNAGFSKSDNTWLPVNENYKLINAQSQREDEHSVLSYYKKLVALRTKSIFKDIVIYGEFGEFNIPESSIIAYERKLGHNKILVLINYESTKKSINLGNEFTNIILSNYEDSVINEDGHCTLRPFESIVITNIGDKIDENKK</sequence>
<feature type="compositionally biased region" description="Basic and acidic residues" evidence="4">
    <location>
        <begin position="411"/>
        <end position="422"/>
    </location>
</feature>
<evidence type="ECO:0000256" key="2">
    <source>
        <dbReference type="ARBA" id="ARBA00022801"/>
    </source>
</evidence>
<dbReference type="EMBL" id="NGJT01000016">
    <property type="protein sequence ID" value="RST92468.1"/>
    <property type="molecule type" value="Genomic_DNA"/>
</dbReference>
<dbReference type="SUPFAM" id="SSF51011">
    <property type="entry name" value="Glycosyl hydrolase domain"/>
    <property type="match status" value="1"/>
</dbReference>
<accession>A0A429ZFI4</accession>
<proteinExistence type="inferred from homology"/>
<dbReference type="InterPro" id="IPR006047">
    <property type="entry name" value="GH13_cat_dom"/>
</dbReference>
<dbReference type="Pfam" id="PF00128">
    <property type="entry name" value="Alpha-amylase"/>
    <property type="match status" value="1"/>
</dbReference>
<evidence type="ECO:0000259" key="5">
    <source>
        <dbReference type="SMART" id="SM00642"/>
    </source>
</evidence>
<dbReference type="SUPFAM" id="SSF51445">
    <property type="entry name" value="(Trans)glycosidases"/>
    <property type="match status" value="1"/>
</dbReference>
<keyword evidence="2 6" id="KW-0378">Hydrolase</keyword>
<reference evidence="6 7" key="1">
    <citation type="submission" date="2017-05" db="EMBL/GenBank/DDBJ databases">
        <title>Vagococcus spp. assemblies.</title>
        <authorList>
            <person name="Gulvik C.A."/>
        </authorList>
    </citation>
    <scope>NUCLEOTIDE SEQUENCE [LARGE SCALE GENOMIC DNA]</scope>
    <source>
        <strain evidence="6 7">SS1994</strain>
    </source>
</reference>
<dbReference type="Gene3D" id="3.90.400.10">
    <property type="entry name" value="Oligo-1,6-glucosidase, Domain 2"/>
    <property type="match status" value="1"/>
</dbReference>
<feature type="domain" description="Glycosyl hydrolase family 13 catalytic" evidence="5">
    <location>
        <begin position="17"/>
        <end position="423"/>
    </location>
</feature>
<dbReference type="InterPro" id="IPR045857">
    <property type="entry name" value="O16G_dom_2"/>
</dbReference>
<evidence type="ECO:0000313" key="6">
    <source>
        <dbReference type="EMBL" id="RST92468.1"/>
    </source>
</evidence>
<comment type="similarity">
    <text evidence="1">Belongs to the glycosyl hydrolase 13 family.</text>
</comment>
<dbReference type="GO" id="GO:0009313">
    <property type="term" value="P:oligosaccharide catabolic process"/>
    <property type="evidence" value="ECO:0007669"/>
    <property type="project" value="TreeGrafter"/>
</dbReference>
<dbReference type="InterPro" id="IPR017853">
    <property type="entry name" value="GH"/>
</dbReference>
<feature type="region of interest" description="Disordered" evidence="4">
    <location>
        <begin position="411"/>
        <end position="433"/>
    </location>
</feature>
<dbReference type="FunFam" id="3.90.400.10:FF:000002">
    <property type="entry name" value="Sucrose isomerase"/>
    <property type="match status" value="1"/>
</dbReference>
<keyword evidence="3" id="KW-0326">Glycosidase</keyword>
<evidence type="ECO:0000256" key="1">
    <source>
        <dbReference type="ARBA" id="ARBA00008061"/>
    </source>
</evidence>
<gene>
    <name evidence="6" type="ORF">CBF36_08665</name>
</gene>
<dbReference type="Pfam" id="PF23915">
    <property type="entry name" value="SusG_C"/>
    <property type="match status" value="1"/>
</dbReference>
<evidence type="ECO:0000256" key="3">
    <source>
        <dbReference type="ARBA" id="ARBA00023295"/>
    </source>
</evidence>
<dbReference type="Gene3D" id="3.20.20.80">
    <property type="entry name" value="Glycosidases"/>
    <property type="match status" value="1"/>
</dbReference>
<dbReference type="CDD" id="cd11333">
    <property type="entry name" value="AmyAc_SI_OligoGlu_DGase"/>
    <property type="match status" value="1"/>
</dbReference>
<dbReference type="GO" id="GO:0004556">
    <property type="term" value="F:alpha-amylase activity"/>
    <property type="evidence" value="ECO:0007669"/>
    <property type="project" value="TreeGrafter"/>
</dbReference>
<dbReference type="PANTHER" id="PTHR10357:SF179">
    <property type="entry name" value="NEUTRAL AND BASIC AMINO ACID TRANSPORT PROTEIN RBAT"/>
    <property type="match status" value="1"/>
</dbReference>
<dbReference type="InterPro" id="IPR013780">
    <property type="entry name" value="Glyco_hydro_b"/>
</dbReference>
<dbReference type="OrthoDB" id="9805159at2"/>
<dbReference type="PANTHER" id="PTHR10357">
    <property type="entry name" value="ALPHA-AMYLASE FAMILY MEMBER"/>
    <property type="match status" value="1"/>
</dbReference>
<keyword evidence="7" id="KW-1185">Reference proteome</keyword>
<evidence type="ECO:0000256" key="4">
    <source>
        <dbReference type="SAM" id="MobiDB-lite"/>
    </source>
</evidence>
<dbReference type="SMART" id="SM00642">
    <property type="entry name" value="Aamy"/>
    <property type="match status" value="1"/>
</dbReference>
<comment type="caution">
    <text evidence="6">The sequence shown here is derived from an EMBL/GenBank/DDBJ whole genome shotgun (WGS) entry which is preliminary data.</text>
</comment>
<dbReference type="AlphaFoldDB" id="A0A429ZFI4"/>
<protein>
    <submittedName>
        <fullName evidence="6">Glucohydrolase</fullName>
    </submittedName>
</protein>
<dbReference type="Proteomes" id="UP000288490">
    <property type="component" value="Unassembled WGS sequence"/>
</dbReference>
<dbReference type="Gene3D" id="2.60.40.1180">
    <property type="entry name" value="Golgi alpha-mannosidase II"/>
    <property type="match status" value="1"/>
</dbReference>
<dbReference type="FunFam" id="3.20.20.80:FF:000064">
    <property type="entry name" value="Oligo-1,6-glucosidase"/>
    <property type="match status" value="1"/>
</dbReference>
<dbReference type="InterPro" id="IPR056300">
    <property type="entry name" value="SusG-like_C"/>
</dbReference>
<organism evidence="6 7">
    <name type="scientific">Vagococcus bubulae</name>
    <dbReference type="NCBI Taxonomy" id="1977868"/>
    <lineage>
        <taxon>Bacteria</taxon>
        <taxon>Bacillati</taxon>
        <taxon>Bacillota</taxon>
        <taxon>Bacilli</taxon>
        <taxon>Lactobacillales</taxon>
        <taxon>Enterococcaceae</taxon>
        <taxon>Vagococcus</taxon>
    </lineage>
</organism>